<accession>A0A9N7U9P8</accession>
<sequence>MDAGRRRRRRRGQTWRRCSESQPLESSARGAGFLHRTSINQSDSSSNRARLGANSTLSVPRGWWDRGGPGRSGGDRPGLAGLTGDQIFVSGGKDEEQRRGGGGGVAPAVETVHCSTPTRQRLHLCGARSQSAAAHLLDAPPRSLYYGVGPEQREPVAQ</sequence>
<evidence type="ECO:0000313" key="2">
    <source>
        <dbReference type="EMBL" id="CAB1426552.1"/>
    </source>
</evidence>
<feature type="compositionally biased region" description="Basic residues" evidence="1">
    <location>
        <begin position="1"/>
        <end position="14"/>
    </location>
</feature>
<feature type="compositionally biased region" description="Polar residues" evidence="1">
    <location>
        <begin position="37"/>
        <end position="58"/>
    </location>
</feature>
<dbReference type="AlphaFoldDB" id="A0A9N7U9P8"/>
<feature type="compositionally biased region" description="Gly residues" evidence="1">
    <location>
        <begin position="65"/>
        <end position="76"/>
    </location>
</feature>
<reference evidence="2" key="1">
    <citation type="submission" date="2020-03" db="EMBL/GenBank/DDBJ databases">
        <authorList>
            <person name="Weist P."/>
        </authorList>
    </citation>
    <scope>NUCLEOTIDE SEQUENCE</scope>
</reference>
<keyword evidence="3" id="KW-1185">Reference proteome</keyword>
<organism evidence="2 3">
    <name type="scientific">Pleuronectes platessa</name>
    <name type="common">European plaice</name>
    <dbReference type="NCBI Taxonomy" id="8262"/>
    <lineage>
        <taxon>Eukaryota</taxon>
        <taxon>Metazoa</taxon>
        <taxon>Chordata</taxon>
        <taxon>Craniata</taxon>
        <taxon>Vertebrata</taxon>
        <taxon>Euteleostomi</taxon>
        <taxon>Actinopterygii</taxon>
        <taxon>Neopterygii</taxon>
        <taxon>Teleostei</taxon>
        <taxon>Neoteleostei</taxon>
        <taxon>Acanthomorphata</taxon>
        <taxon>Carangaria</taxon>
        <taxon>Pleuronectiformes</taxon>
        <taxon>Pleuronectoidei</taxon>
        <taxon>Pleuronectidae</taxon>
        <taxon>Pleuronectes</taxon>
    </lineage>
</organism>
<proteinExistence type="predicted"/>
<name>A0A9N7U9P8_PLEPL</name>
<dbReference type="EMBL" id="CADEAL010000892">
    <property type="protein sequence ID" value="CAB1426552.1"/>
    <property type="molecule type" value="Genomic_DNA"/>
</dbReference>
<dbReference type="Proteomes" id="UP001153269">
    <property type="component" value="Unassembled WGS sequence"/>
</dbReference>
<comment type="caution">
    <text evidence="2">The sequence shown here is derived from an EMBL/GenBank/DDBJ whole genome shotgun (WGS) entry which is preliminary data.</text>
</comment>
<feature type="region of interest" description="Disordered" evidence="1">
    <location>
        <begin position="1"/>
        <end position="86"/>
    </location>
</feature>
<evidence type="ECO:0000313" key="3">
    <source>
        <dbReference type="Proteomes" id="UP001153269"/>
    </source>
</evidence>
<evidence type="ECO:0000256" key="1">
    <source>
        <dbReference type="SAM" id="MobiDB-lite"/>
    </source>
</evidence>
<protein>
    <submittedName>
        <fullName evidence="2">Uncharacterized protein</fullName>
    </submittedName>
</protein>
<gene>
    <name evidence="2" type="ORF">PLEPLA_LOCUS14488</name>
</gene>